<dbReference type="RefSeq" id="XP_001587235.1">
    <property type="nucleotide sequence ID" value="XM_001587185.1"/>
</dbReference>
<dbReference type="InParanoid" id="A7F2W7"/>
<dbReference type="GeneID" id="5483117"/>
<dbReference type="Proteomes" id="UP000001312">
    <property type="component" value="Unassembled WGS sequence"/>
</dbReference>
<evidence type="ECO:0000313" key="10">
    <source>
        <dbReference type="Proteomes" id="UP000001312"/>
    </source>
</evidence>
<dbReference type="eggNOG" id="ENOG502R80G">
    <property type="taxonomic scope" value="Eukaryota"/>
</dbReference>
<evidence type="ECO:0000256" key="6">
    <source>
        <dbReference type="ARBA" id="ARBA00023242"/>
    </source>
</evidence>
<dbReference type="EMBL" id="CH476639">
    <property type="protein sequence ID" value="EDN96059.1"/>
    <property type="molecule type" value="Genomic_DNA"/>
</dbReference>
<dbReference type="PANTHER" id="PTHR42748">
    <property type="entry name" value="NITROGEN METABOLITE REPRESSION PROTEIN NMRA FAMILY MEMBER"/>
    <property type="match status" value="1"/>
</dbReference>
<comment type="subcellular location">
    <subcellularLocation>
        <location evidence="2">Cytoplasm</location>
        <location evidence="2">Perinuclear region</location>
    </subcellularLocation>
    <subcellularLocation>
        <location evidence="1">Nucleus</location>
    </subcellularLocation>
</comment>
<comment type="similarity">
    <text evidence="3">Belongs to the NmrA-type oxidoreductase family.</text>
</comment>
<evidence type="ECO:0000313" key="9">
    <source>
        <dbReference type="EMBL" id="EDN96059.1"/>
    </source>
</evidence>
<evidence type="ECO:0000256" key="3">
    <source>
        <dbReference type="ARBA" id="ARBA00006328"/>
    </source>
</evidence>
<evidence type="ECO:0000256" key="7">
    <source>
        <dbReference type="ARBA" id="ARBA00040296"/>
    </source>
</evidence>
<gene>
    <name evidence="9" type="ORF">SS1G_12265</name>
</gene>
<dbReference type="GO" id="GO:0048471">
    <property type="term" value="C:perinuclear region of cytoplasm"/>
    <property type="evidence" value="ECO:0007669"/>
    <property type="project" value="UniProtKB-SubCell"/>
</dbReference>
<dbReference type="InterPro" id="IPR008030">
    <property type="entry name" value="NmrA-like"/>
</dbReference>
<dbReference type="AlphaFoldDB" id="A7F2W7"/>
<keyword evidence="6" id="KW-0539">Nucleus</keyword>
<dbReference type="HOGENOM" id="CLU_007383_8_1_1"/>
<dbReference type="Pfam" id="PF05368">
    <property type="entry name" value="NmrA"/>
    <property type="match status" value="1"/>
</dbReference>
<dbReference type="PANTHER" id="PTHR42748:SF31">
    <property type="entry name" value="NMRA-LIKE DOMAIN-CONTAINING PROTEIN-RELATED"/>
    <property type="match status" value="1"/>
</dbReference>
<dbReference type="CDD" id="cd05251">
    <property type="entry name" value="NmrA_like_SDR_a"/>
    <property type="match status" value="1"/>
</dbReference>
<dbReference type="Gene3D" id="3.40.50.720">
    <property type="entry name" value="NAD(P)-binding Rossmann-like Domain"/>
    <property type="match status" value="1"/>
</dbReference>
<dbReference type="OMA" id="GPTYFYD"/>
<evidence type="ECO:0000259" key="8">
    <source>
        <dbReference type="Pfam" id="PF05368"/>
    </source>
</evidence>
<dbReference type="STRING" id="665079.A7F2W7"/>
<evidence type="ECO:0000256" key="2">
    <source>
        <dbReference type="ARBA" id="ARBA00004556"/>
    </source>
</evidence>
<protein>
    <recommendedName>
        <fullName evidence="7">NmrA-like family domain-containing protein 1</fullName>
    </recommendedName>
</protein>
<keyword evidence="10" id="KW-1185">Reference proteome</keyword>
<keyword evidence="5" id="KW-0521">NADP</keyword>
<sequence length="335" mass="36629">MSGKKLIVVFGATGAQGGSVVTNILSDPKFKETWAVRGVTRDVSKPAAKALEALGAETVAADLNDASSLKAALKGAYAVFAVTNFWESCSAEVEKKQGFAIADAAKDAGVQHLIWSSLLNVTDLSKGVLSKVAHFDAKADIEEYIRKIGVPATFFLPGFYMSNLPGQSLLQMPGETKWKLAMPVPASSPAPLIATVEDTGKFVKGILVNREKVLGKRIYGATNYYTFTQILDEFKEQFPIAGEGAENVELPHEVYKGILGSTGMNADIQEEILQNMRLLNEFGYYGGDSLDESHSILVDKLTTWKEFMAKSPVFAELNNDDRREPTRYYYYKIGN</sequence>
<dbReference type="Gene3D" id="3.90.25.10">
    <property type="entry name" value="UDP-galactose 4-epimerase, domain 1"/>
    <property type="match status" value="1"/>
</dbReference>
<name>A7F2W7_SCLS1</name>
<dbReference type="KEGG" id="ssl:SS1G_12265"/>
<keyword evidence="4" id="KW-0963">Cytoplasm</keyword>
<reference evidence="10" key="1">
    <citation type="journal article" date="2011" name="PLoS Genet.">
        <title>Genomic analysis of the necrotrophic fungal pathogens Sclerotinia sclerotiorum and Botrytis cinerea.</title>
        <authorList>
            <person name="Amselem J."/>
            <person name="Cuomo C.A."/>
            <person name="van Kan J.A."/>
            <person name="Viaud M."/>
            <person name="Benito E.P."/>
            <person name="Couloux A."/>
            <person name="Coutinho P.M."/>
            <person name="de Vries R.P."/>
            <person name="Dyer P.S."/>
            <person name="Fillinger S."/>
            <person name="Fournier E."/>
            <person name="Gout L."/>
            <person name="Hahn M."/>
            <person name="Kohn L."/>
            <person name="Lapalu N."/>
            <person name="Plummer K.M."/>
            <person name="Pradier J.M."/>
            <person name="Quevillon E."/>
            <person name="Sharon A."/>
            <person name="Simon A."/>
            <person name="ten Have A."/>
            <person name="Tudzynski B."/>
            <person name="Tudzynski P."/>
            <person name="Wincker P."/>
            <person name="Andrew M."/>
            <person name="Anthouard V."/>
            <person name="Beever R.E."/>
            <person name="Beffa R."/>
            <person name="Benoit I."/>
            <person name="Bouzid O."/>
            <person name="Brault B."/>
            <person name="Chen Z."/>
            <person name="Choquer M."/>
            <person name="Collemare J."/>
            <person name="Cotton P."/>
            <person name="Danchin E.G."/>
            <person name="Da Silva C."/>
            <person name="Gautier A."/>
            <person name="Giraud C."/>
            <person name="Giraud T."/>
            <person name="Gonzalez C."/>
            <person name="Grossetete S."/>
            <person name="Guldener U."/>
            <person name="Henrissat B."/>
            <person name="Howlett B.J."/>
            <person name="Kodira C."/>
            <person name="Kretschmer M."/>
            <person name="Lappartient A."/>
            <person name="Leroch M."/>
            <person name="Levis C."/>
            <person name="Mauceli E."/>
            <person name="Neuveglise C."/>
            <person name="Oeser B."/>
            <person name="Pearson M."/>
            <person name="Poulain J."/>
            <person name="Poussereau N."/>
            <person name="Quesneville H."/>
            <person name="Rascle C."/>
            <person name="Schumacher J."/>
            <person name="Segurens B."/>
            <person name="Sexton A."/>
            <person name="Silva E."/>
            <person name="Sirven C."/>
            <person name="Soanes D.M."/>
            <person name="Talbot N.J."/>
            <person name="Templeton M."/>
            <person name="Yandava C."/>
            <person name="Yarden O."/>
            <person name="Zeng Q."/>
            <person name="Rollins J.A."/>
            <person name="Lebrun M.H."/>
            <person name="Dickman M."/>
        </authorList>
    </citation>
    <scope>NUCLEOTIDE SEQUENCE [LARGE SCALE GENOMIC DNA]</scope>
    <source>
        <strain evidence="10">ATCC 18683 / 1980 / Ss-1</strain>
    </source>
</reference>
<dbReference type="InterPro" id="IPR051164">
    <property type="entry name" value="NmrA-like_oxidored"/>
</dbReference>
<evidence type="ECO:0000256" key="1">
    <source>
        <dbReference type="ARBA" id="ARBA00004123"/>
    </source>
</evidence>
<dbReference type="GO" id="GO:0005634">
    <property type="term" value="C:nucleus"/>
    <property type="evidence" value="ECO:0000318"/>
    <property type="project" value="GO_Central"/>
</dbReference>
<dbReference type="FunFam" id="3.40.50.720:FF:000181">
    <property type="entry name" value="NmrA-like family domain-containing protein 1"/>
    <property type="match status" value="1"/>
</dbReference>
<accession>A7F2W7</accession>
<evidence type="ECO:0000256" key="5">
    <source>
        <dbReference type="ARBA" id="ARBA00022857"/>
    </source>
</evidence>
<organism evidence="9 10">
    <name type="scientific">Sclerotinia sclerotiorum (strain ATCC 18683 / 1980 / Ss-1)</name>
    <name type="common">White mold</name>
    <name type="synonym">Whetzelinia sclerotiorum</name>
    <dbReference type="NCBI Taxonomy" id="665079"/>
    <lineage>
        <taxon>Eukaryota</taxon>
        <taxon>Fungi</taxon>
        <taxon>Dikarya</taxon>
        <taxon>Ascomycota</taxon>
        <taxon>Pezizomycotina</taxon>
        <taxon>Leotiomycetes</taxon>
        <taxon>Helotiales</taxon>
        <taxon>Sclerotiniaceae</taxon>
        <taxon>Sclerotinia</taxon>
    </lineage>
</organism>
<dbReference type="SUPFAM" id="SSF51735">
    <property type="entry name" value="NAD(P)-binding Rossmann-fold domains"/>
    <property type="match status" value="1"/>
</dbReference>
<dbReference type="InterPro" id="IPR036291">
    <property type="entry name" value="NAD(P)-bd_dom_sf"/>
</dbReference>
<proteinExistence type="inferred from homology"/>
<evidence type="ECO:0000256" key="4">
    <source>
        <dbReference type="ARBA" id="ARBA00022490"/>
    </source>
</evidence>
<feature type="domain" description="NmrA-like" evidence="8">
    <location>
        <begin position="4"/>
        <end position="308"/>
    </location>
</feature>